<feature type="signal peptide" evidence="1">
    <location>
        <begin position="1"/>
        <end position="19"/>
    </location>
</feature>
<sequence>MRTLIIASSLCLLAGQALAAGKDCEELKAEIAAKLDAKGVTGYSLEIVAQGTVIGAQVVGRCEMGSKEILYVHQPF</sequence>
<reference evidence="3" key="1">
    <citation type="submission" date="2017-12" db="EMBL/GenBank/DDBJ databases">
        <authorList>
            <person name="Yu X.-Y."/>
        </authorList>
    </citation>
    <scope>NUCLEOTIDE SEQUENCE [LARGE SCALE GENOMIC DNA]</scope>
    <source>
        <strain evidence="3">ZYSR67-Z</strain>
    </source>
</reference>
<dbReference type="RefSeq" id="WP_101193733.1">
    <property type="nucleotide sequence ID" value="NZ_PIYS01000018.1"/>
</dbReference>
<keyword evidence="1" id="KW-0732">Signal</keyword>
<evidence type="ECO:0000313" key="2">
    <source>
        <dbReference type="EMBL" id="PKF71034.1"/>
    </source>
</evidence>
<dbReference type="Proteomes" id="UP000242861">
    <property type="component" value="Unassembled WGS sequence"/>
</dbReference>
<dbReference type="EMBL" id="PIYS01000018">
    <property type="protein sequence ID" value="PKF71034.1"/>
    <property type="molecule type" value="Genomic_DNA"/>
</dbReference>
<dbReference type="InterPro" id="IPR010595">
    <property type="entry name" value="DUF1161"/>
</dbReference>
<protein>
    <recommendedName>
        <fullName evidence="4">DUF1161 domain-containing protein</fullName>
    </recommendedName>
</protein>
<accession>A0A2I0CPJ4</accession>
<proteinExistence type="predicted"/>
<dbReference type="Pfam" id="PF06649">
    <property type="entry name" value="DUF1161"/>
    <property type="match status" value="1"/>
</dbReference>
<evidence type="ECO:0008006" key="4">
    <source>
        <dbReference type="Google" id="ProtNLM"/>
    </source>
</evidence>
<gene>
    <name evidence="2" type="ORF">CW360_11000</name>
</gene>
<evidence type="ECO:0000313" key="3">
    <source>
        <dbReference type="Proteomes" id="UP000242861"/>
    </source>
</evidence>
<dbReference type="AlphaFoldDB" id="A0A2I0CPJ4"/>
<name>A0A2I0CPJ4_9PSED</name>
<comment type="caution">
    <text evidence="2">The sequence shown here is derived from an EMBL/GenBank/DDBJ whole genome shotgun (WGS) entry which is preliminary data.</text>
</comment>
<evidence type="ECO:0000256" key="1">
    <source>
        <dbReference type="SAM" id="SignalP"/>
    </source>
</evidence>
<feature type="chain" id="PRO_5014127825" description="DUF1161 domain-containing protein" evidence="1">
    <location>
        <begin position="20"/>
        <end position="76"/>
    </location>
</feature>
<organism evidence="2 3">
    <name type="scientific">Pseudomonas fluvialis</name>
    <dbReference type="NCBI Taxonomy" id="1793966"/>
    <lineage>
        <taxon>Bacteria</taxon>
        <taxon>Pseudomonadati</taxon>
        <taxon>Pseudomonadota</taxon>
        <taxon>Gammaproteobacteria</taxon>
        <taxon>Pseudomonadales</taxon>
        <taxon>Pseudomonadaceae</taxon>
        <taxon>Pseudomonas</taxon>
    </lineage>
</organism>